<reference evidence="14" key="1">
    <citation type="submission" date="2017-11" db="EMBL/GenBank/DDBJ databases">
        <title>The sensing device of the deep-sea amphipod.</title>
        <authorList>
            <person name="Kobayashi H."/>
            <person name="Nagahama T."/>
            <person name="Arai W."/>
            <person name="Sasagawa Y."/>
            <person name="Umeda M."/>
            <person name="Hayashi T."/>
            <person name="Nikaido I."/>
            <person name="Watanabe H."/>
            <person name="Oguri K."/>
            <person name="Kitazato H."/>
            <person name="Fujioka K."/>
            <person name="Kido Y."/>
            <person name="Takami H."/>
        </authorList>
    </citation>
    <scope>NUCLEOTIDE SEQUENCE</scope>
    <source>
        <tissue evidence="14">Whole body</tissue>
    </source>
</reference>
<evidence type="ECO:0000256" key="4">
    <source>
        <dbReference type="ARBA" id="ARBA00022857"/>
    </source>
</evidence>
<evidence type="ECO:0000256" key="11">
    <source>
        <dbReference type="ARBA" id="ARBA00082544"/>
    </source>
</evidence>
<dbReference type="InterPro" id="IPR036291">
    <property type="entry name" value="NAD(P)-bd_dom_sf"/>
</dbReference>
<dbReference type="Gene3D" id="3.40.50.720">
    <property type="entry name" value="NAD(P)-binding Rossmann-like Domain"/>
    <property type="match status" value="1"/>
</dbReference>
<evidence type="ECO:0000256" key="3">
    <source>
        <dbReference type="ARBA" id="ARBA00022692"/>
    </source>
</evidence>
<comment type="function">
    <text evidence="9">Catalyzes the reduction of all-trans-retinal to all-trans-retinol in the presence of NADPH.</text>
</comment>
<dbReference type="GO" id="GO:0016020">
    <property type="term" value="C:membrane"/>
    <property type="evidence" value="ECO:0007669"/>
    <property type="project" value="UniProtKB-SubCell"/>
</dbReference>
<evidence type="ECO:0000256" key="12">
    <source>
        <dbReference type="RuleBase" id="RU000363"/>
    </source>
</evidence>
<accession>A0A6A7GBS4</accession>
<feature type="transmembrane region" description="Helical" evidence="13">
    <location>
        <begin position="21"/>
        <end position="41"/>
    </location>
</feature>
<evidence type="ECO:0000256" key="9">
    <source>
        <dbReference type="ARBA" id="ARBA00059620"/>
    </source>
</evidence>
<dbReference type="GO" id="GO:0005811">
    <property type="term" value="C:lipid droplet"/>
    <property type="evidence" value="ECO:0007669"/>
    <property type="project" value="TreeGrafter"/>
</dbReference>
<evidence type="ECO:0000256" key="7">
    <source>
        <dbReference type="ARBA" id="ARBA00023098"/>
    </source>
</evidence>
<dbReference type="PRINTS" id="PR00080">
    <property type="entry name" value="SDRFAMILY"/>
</dbReference>
<evidence type="ECO:0000256" key="6">
    <source>
        <dbReference type="ARBA" id="ARBA00023002"/>
    </source>
</evidence>
<keyword evidence="4" id="KW-0521">NADP</keyword>
<keyword evidence="3 13" id="KW-0812">Transmembrane</keyword>
<proteinExistence type="evidence at transcript level"/>
<organism evidence="14">
    <name type="scientific">Hirondellea gigas</name>
    <dbReference type="NCBI Taxonomy" id="1518452"/>
    <lineage>
        <taxon>Eukaryota</taxon>
        <taxon>Metazoa</taxon>
        <taxon>Ecdysozoa</taxon>
        <taxon>Arthropoda</taxon>
        <taxon>Crustacea</taxon>
        <taxon>Multicrustacea</taxon>
        <taxon>Malacostraca</taxon>
        <taxon>Eumalacostraca</taxon>
        <taxon>Peracarida</taxon>
        <taxon>Amphipoda</taxon>
        <taxon>Amphilochidea</taxon>
        <taxon>Lysianassida</taxon>
        <taxon>Lysianassidira</taxon>
        <taxon>Lysianassoidea</taxon>
        <taxon>Lysianassidae</taxon>
        <taxon>Hirondellea</taxon>
    </lineage>
</organism>
<evidence type="ECO:0000256" key="1">
    <source>
        <dbReference type="ARBA" id="ARBA00004141"/>
    </source>
</evidence>
<dbReference type="EMBL" id="IACT01008561">
    <property type="protein sequence ID" value="LAC27673.1"/>
    <property type="molecule type" value="mRNA"/>
</dbReference>
<dbReference type="PANTHER" id="PTHR24322:SF748">
    <property type="entry name" value="FI23927P1-RELATED"/>
    <property type="match status" value="1"/>
</dbReference>
<evidence type="ECO:0000313" key="14">
    <source>
        <dbReference type="EMBL" id="LAC27673.1"/>
    </source>
</evidence>
<dbReference type="Pfam" id="PF00106">
    <property type="entry name" value="adh_short"/>
    <property type="match status" value="1"/>
</dbReference>
<dbReference type="InterPro" id="IPR002347">
    <property type="entry name" value="SDR_fam"/>
</dbReference>
<dbReference type="PANTHER" id="PTHR24322">
    <property type="entry name" value="PKSB"/>
    <property type="match status" value="1"/>
</dbReference>
<comment type="subcellular location">
    <subcellularLocation>
        <location evidence="1">Membrane</location>
        <topology evidence="1">Multi-pass membrane protein</topology>
    </subcellularLocation>
</comment>
<dbReference type="FunFam" id="3.40.50.720:FF:000131">
    <property type="entry name" value="Short-chain dehydrogenase/reductase 3"/>
    <property type="match status" value="1"/>
</dbReference>
<comment type="similarity">
    <text evidence="2 12">Belongs to the short-chain dehydrogenases/reductases (SDR) family.</text>
</comment>
<dbReference type="SUPFAM" id="SSF51735">
    <property type="entry name" value="NAD(P)-binding Rossmann-fold domains"/>
    <property type="match status" value="1"/>
</dbReference>
<dbReference type="CDD" id="cd05339">
    <property type="entry name" value="17beta-HSDXI-like_SDR_c"/>
    <property type="match status" value="1"/>
</dbReference>
<protein>
    <recommendedName>
        <fullName evidence="10">Short-chain dehydrogenase/reductase 3</fullName>
    </recommendedName>
    <alternativeName>
        <fullName evidence="11">Retinal short-chain dehydrogenase/reductase 1</fullName>
    </alternativeName>
</protein>
<dbReference type="AlphaFoldDB" id="A0A6A7GBS4"/>
<evidence type="ECO:0000256" key="2">
    <source>
        <dbReference type="ARBA" id="ARBA00006484"/>
    </source>
</evidence>
<keyword evidence="7" id="KW-0443">Lipid metabolism</keyword>
<evidence type="ECO:0000256" key="10">
    <source>
        <dbReference type="ARBA" id="ARBA00068717"/>
    </source>
</evidence>
<keyword evidence="5 13" id="KW-1133">Transmembrane helix</keyword>
<sequence length="319" mass="34806">MTGDAGVTGGVSTVVVSSLKLVAVLPIALGYVLDSCIRTLIPRRFKRRDIKGETMLITGGGSGLGRELAIRFASKGAYVIVWGRNEKNLQKTKSLIEAKGGHCSYYCVDVTNKDAIYSTAEQVLREFGKVDVLINNAGVVYGKNLLELSDDNITNTMNVNILSHFFTTRAFLPTMIRKKTGQIVTMSSMAGYMAVNKMTDYCSSKYASIGFNESLTMEIRANGHTGICTTLVCPYYTDTGMFSGIKSSFVPVMTPEFVADEVADAIIMQKRHCVLPRYLSIAIIASTLLPDKLFYLLCSKVFGITSGLSEFSGRHVQKG</sequence>
<evidence type="ECO:0000256" key="5">
    <source>
        <dbReference type="ARBA" id="ARBA00022989"/>
    </source>
</evidence>
<keyword evidence="6" id="KW-0560">Oxidoreductase</keyword>
<dbReference type="GO" id="GO:0052650">
    <property type="term" value="F:all-trans-retinol dehydrogenase (NADP+) activity"/>
    <property type="evidence" value="ECO:0007669"/>
    <property type="project" value="UniProtKB-ARBA"/>
</dbReference>
<keyword evidence="8 13" id="KW-0472">Membrane</keyword>
<evidence type="ECO:0000256" key="13">
    <source>
        <dbReference type="SAM" id="Phobius"/>
    </source>
</evidence>
<dbReference type="PRINTS" id="PR00081">
    <property type="entry name" value="GDHRDH"/>
</dbReference>
<evidence type="ECO:0000256" key="8">
    <source>
        <dbReference type="ARBA" id="ARBA00023136"/>
    </source>
</evidence>
<name>A0A6A7GBS4_9CRUS</name>